<dbReference type="RefSeq" id="WP_157303933.1">
    <property type="nucleotide sequence ID" value="NZ_BAAAZB010000033.1"/>
</dbReference>
<dbReference type="NCBIfam" id="TIGR03696">
    <property type="entry name" value="Rhs_assc_core"/>
    <property type="match status" value="1"/>
</dbReference>
<proteinExistence type="predicted"/>
<dbReference type="Gene3D" id="3.40.1350.120">
    <property type="match status" value="1"/>
</dbReference>
<protein>
    <recommendedName>
        <fullName evidence="1">tRNA nuclease CdiA C-terminal domain-containing protein</fullName>
    </recommendedName>
</protein>
<gene>
    <name evidence="2" type="ORF">GO495_31455</name>
</gene>
<dbReference type="InterPro" id="IPR040559">
    <property type="entry name" value="CdiA_C"/>
</dbReference>
<name>A0A6N8JIT4_9BACT</name>
<dbReference type="OrthoDB" id="675137at2"/>
<reference evidence="2 3" key="1">
    <citation type="submission" date="2019-12" db="EMBL/GenBank/DDBJ databases">
        <title>The draft genomic sequence of strain Chitinophaga oryziterrae JCM 16595.</title>
        <authorList>
            <person name="Zhang X."/>
        </authorList>
    </citation>
    <scope>NUCLEOTIDE SEQUENCE [LARGE SCALE GENOMIC DNA]</scope>
    <source>
        <strain evidence="2 3">JCM 16595</strain>
    </source>
</reference>
<dbReference type="PANTHER" id="PTHR32305:SF15">
    <property type="entry name" value="PROTEIN RHSA-RELATED"/>
    <property type="match status" value="1"/>
</dbReference>
<dbReference type="EMBL" id="WRXO01000017">
    <property type="protein sequence ID" value="MVT45147.1"/>
    <property type="molecule type" value="Genomic_DNA"/>
</dbReference>
<comment type="caution">
    <text evidence="2">The sequence shown here is derived from an EMBL/GenBank/DDBJ whole genome shotgun (WGS) entry which is preliminary data.</text>
</comment>
<evidence type="ECO:0000313" key="2">
    <source>
        <dbReference type="EMBL" id="MVT45147.1"/>
    </source>
</evidence>
<dbReference type="PANTHER" id="PTHR32305">
    <property type="match status" value="1"/>
</dbReference>
<dbReference type="Proteomes" id="UP000468388">
    <property type="component" value="Unassembled WGS sequence"/>
</dbReference>
<dbReference type="Gene3D" id="2.180.10.10">
    <property type="entry name" value="RHS repeat-associated core"/>
    <property type="match status" value="1"/>
</dbReference>
<feature type="domain" description="tRNA nuclease CdiA C-terminal" evidence="1">
    <location>
        <begin position="291"/>
        <end position="366"/>
    </location>
</feature>
<organism evidence="2 3">
    <name type="scientific">Chitinophaga oryziterrae</name>
    <dbReference type="NCBI Taxonomy" id="1031224"/>
    <lineage>
        <taxon>Bacteria</taxon>
        <taxon>Pseudomonadati</taxon>
        <taxon>Bacteroidota</taxon>
        <taxon>Chitinophagia</taxon>
        <taxon>Chitinophagales</taxon>
        <taxon>Chitinophagaceae</taxon>
        <taxon>Chitinophaga</taxon>
    </lineage>
</organism>
<keyword evidence="3" id="KW-1185">Reference proteome</keyword>
<dbReference type="Pfam" id="PF18451">
    <property type="entry name" value="CdiA_C"/>
    <property type="match status" value="1"/>
</dbReference>
<dbReference type="AlphaFoldDB" id="A0A6N8JIT4"/>
<evidence type="ECO:0000259" key="1">
    <source>
        <dbReference type="Pfam" id="PF18451"/>
    </source>
</evidence>
<dbReference type="InterPro" id="IPR022385">
    <property type="entry name" value="Rhs_assc_core"/>
</dbReference>
<evidence type="ECO:0000313" key="3">
    <source>
        <dbReference type="Proteomes" id="UP000468388"/>
    </source>
</evidence>
<dbReference type="InterPro" id="IPR050708">
    <property type="entry name" value="T6SS_VgrG/RHS"/>
</dbReference>
<accession>A0A6N8JIT4</accession>
<dbReference type="CDD" id="cd20727">
    <property type="entry name" value="CDI_toxin_Bp_tRNase-like"/>
    <property type="match status" value="1"/>
</dbReference>
<sequence length="369" mass="40237">MATVSDKKTSIFTGSVFDHYEADIVSAQEYYPFGMQMPGRGFSSGKYRYGFNGKENDNEVKGEGNQQDYGMRVYDSRSGKFLSVDPLTKDFAWYTPYQFAGNTPIQAIDLDGAEQWIELQASALKRKAEIKMAQADKVASESTRLPEGHILLADIYGNGYMGPASVVRERVAYIKNQHDAAVGESIAKGPFGALGYKLSGDNGAIKWGAVDDIALSLGGIPEKNSSVFPERVNVEPTPFVSRVQAPRIGTLRIEEGGQFSESEINAAKYMKGLGYDVLLRSPKGTRAQGGTSDLVVDGTNYDVFTPKSDKVNNIITNMRKKNSQTTGIVLDLSQTTVTAEDLGGNVLQRVRSTAKNIKDIVILPKNAKN</sequence>